<dbReference type="GO" id="GO:0008410">
    <property type="term" value="F:CoA-transferase activity"/>
    <property type="evidence" value="ECO:0007669"/>
    <property type="project" value="TreeGrafter"/>
</dbReference>
<dbReference type="Pfam" id="PF02515">
    <property type="entry name" value="CoA_transf_3"/>
    <property type="match status" value="1"/>
</dbReference>
<dbReference type="PANTHER" id="PTHR48207:SF3">
    <property type="entry name" value="SUCCINATE--HYDROXYMETHYLGLUTARATE COA-TRANSFERASE"/>
    <property type="match status" value="1"/>
</dbReference>
<protein>
    <submittedName>
        <fullName evidence="2">CoA transferase</fullName>
    </submittedName>
</protein>
<organism evidence="2 3">
    <name type="scientific">Candidatus Flavonifractor intestinigallinarum</name>
    <dbReference type="NCBI Taxonomy" id="2838586"/>
    <lineage>
        <taxon>Bacteria</taxon>
        <taxon>Bacillati</taxon>
        <taxon>Bacillota</taxon>
        <taxon>Clostridia</taxon>
        <taxon>Eubacteriales</taxon>
        <taxon>Oscillospiraceae</taxon>
        <taxon>Flavonifractor</taxon>
    </lineage>
</organism>
<dbReference type="AlphaFoldDB" id="A0A9D2MKS1"/>
<proteinExistence type="predicted"/>
<dbReference type="Gene3D" id="3.30.1540.10">
    <property type="entry name" value="formyl-coa transferase, domain 3"/>
    <property type="match status" value="1"/>
</dbReference>
<dbReference type="Proteomes" id="UP000823921">
    <property type="component" value="Unassembled WGS sequence"/>
</dbReference>
<keyword evidence="1 2" id="KW-0808">Transferase</keyword>
<evidence type="ECO:0000256" key="1">
    <source>
        <dbReference type="ARBA" id="ARBA00022679"/>
    </source>
</evidence>
<reference evidence="2" key="2">
    <citation type="submission" date="2021-04" db="EMBL/GenBank/DDBJ databases">
        <authorList>
            <person name="Gilroy R."/>
        </authorList>
    </citation>
    <scope>NUCLEOTIDE SEQUENCE</scope>
    <source>
        <strain evidence="2">CHK192-8294</strain>
    </source>
</reference>
<name>A0A9D2MKS1_9FIRM</name>
<evidence type="ECO:0000313" key="3">
    <source>
        <dbReference type="Proteomes" id="UP000823921"/>
    </source>
</evidence>
<dbReference type="PANTHER" id="PTHR48207">
    <property type="entry name" value="SUCCINATE--HYDROXYMETHYLGLUTARATE COA-TRANSFERASE"/>
    <property type="match status" value="1"/>
</dbReference>
<evidence type="ECO:0000313" key="2">
    <source>
        <dbReference type="EMBL" id="HJB80235.1"/>
    </source>
</evidence>
<dbReference type="Gene3D" id="3.40.50.10540">
    <property type="entry name" value="Crotonobetainyl-coa:carnitine coa-transferase, domain 1"/>
    <property type="match status" value="1"/>
</dbReference>
<dbReference type="InterPro" id="IPR003673">
    <property type="entry name" value="CoA-Trfase_fam_III"/>
</dbReference>
<sequence length="388" mass="41985">MKQMLSDIKVLDLTTTVAGAGAAAMLADYGALVIKVEGPDGDPLRKMPPFMEGESLVHCWFNRGKQSVVLDLETERDAAVLGQMMNGADVVVEDFRPGYLAQKGLGYDAVSAANPGLIYCSVTPFGQTGPYRDKEGNDLMAQALSGVMEITGEMDGPPEKHGTPVGDYAASQSAYSAIVAALCLRLKTGEGQAIDVSTMRNLIWLNSAVDRINVNVYTTREGNHHPALSPFGLFYGNNGQSVIICGLNAKIWSSLCHIIGHPEYIDDPRYSTVSQRTANRFEVVEMLETWLKTFDNIQDAIKLLEEGNVPSCQVYGAREVFSDPHYTDPQVGWLVQAPTPTSLQAKGKATYLTHSTNAKFSKTPGKIGRAPDLGEHDSAVTAQLGLRE</sequence>
<gene>
    <name evidence="2" type="ORF">H9712_04570</name>
</gene>
<comment type="caution">
    <text evidence="2">The sequence shown here is derived from an EMBL/GenBank/DDBJ whole genome shotgun (WGS) entry which is preliminary data.</text>
</comment>
<dbReference type="InterPro" id="IPR044855">
    <property type="entry name" value="CoA-Trfase_III_dom3_sf"/>
</dbReference>
<dbReference type="InterPro" id="IPR023606">
    <property type="entry name" value="CoA-Trfase_III_dom_1_sf"/>
</dbReference>
<dbReference type="EMBL" id="DWXO01000047">
    <property type="protein sequence ID" value="HJB80235.1"/>
    <property type="molecule type" value="Genomic_DNA"/>
</dbReference>
<dbReference type="InterPro" id="IPR050483">
    <property type="entry name" value="CoA-transferase_III_domain"/>
</dbReference>
<accession>A0A9D2MKS1</accession>
<reference evidence="2" key="1">
    <citation type="journal article" date="2021" name="PeerJ">
        <title>Extensive microbial diversity within the chicken gut microbiome revealed by metagenomics and culture.</title>
        <authorList>
            <person name="Gilroy R."/>
            <person name="Ravi A."/>
            <person name="Getino M."/>
            <person name="Pursley I."/>
            <person name="Horton D.L."/>
            <person name="Alikhan N.F."/>
            <person name="Baker D."/>
            <person name="Gharbi K."/>
            <person name="Hall N."/>
            <person name="Watson M."/>
            <person name="Adriaenssens E.M."/>
            <person name="Foster-Nyarko E."/>
            <person name="Jarju S."/>
            <person name="Secka A."/>
            <person name="Antonio M."/>
            <person name="Oren A."/>
            <person name="Chaudhuri R.R."/>
            <person name="La Ragione R."/>
            <person name="Hildebrand F."/>
            <person name="Pallen M.J."/>
        </authorList>
    </citation>
    <scope>NUCLEOTIDE SEQUENCE</scope>
    <source>
        <strain evidence="2">CHK192-8294</strain>
    </source>
</reference>
<dbReference type="SUPFAM" id="SSF89796">
    <property type="entry name" value="CoA-transferase family III (CaiB/BaiF)"/>
    <property type="match status" value="1"/>
</dbReference>